<evidence type="ECO:0000256" key="1">
    <source>
        <dbReference type="SAM" id="SignalP"/>
    </source>
</evidence>
<name>A0A848GB72_9RHOO</name>
<comment type="caution">
    <text evidence="3">The sequence shown here is derived from an EMBL/GenBank/DDBJ whole genome shotgun (WGS) entry which is preliminary data.</text>
</comment>
<dbReference type="InterPro" id="IPR011051">
    <property type="entry name" value="RmlC_Cupin_sf"/>
</dbReference>
<evidence type="ECO:0000313" key="4">
    <source>
        <dbReference type="Proteomes" id="UP000580043"/>
    </source>
</evidence>
<proteinExistence type="predicted"/>
<evidence type="ECO:0000313" key="3">
    <source>
        <dbReference type="EMBL" id="NML28115.1"/>
    </source>
</evidence>
<dbReference type="SUPFAM" id="SSF51182">
    <property type="entry name" value="RmlC-like cupins"/>
    <property type="match status" value="1"/>
</dbReference>
<dbReference type="InterPro" id="IPR014710">
    <property type="entry name" value="RmlC-like_jellyroll"/>
</dbReference>
<organism evidence="3 4">
    <name type="scientific">Zoogloea dura</name>
    <dbReference type="NCBI Taxonomy" id="2728840"/>
    <lineage>
        <taxon>Bacteria</taxon>
        <taxon>Pseudomonadati</taxon>
        <taxon>Pseudomonadota</taxon>
        <taxon>Betaproteobacteria</taxon>
        <taxon>Rhodocyclales</taxon>
        <taxon>Zoogloeaceae</taxon>
        <taxon>Zoogloea</taxon>
    </lineage>
</organism>
<feature type="signal peptide" evidence="1">
    <location>
        <begin position="1"/>
        <end position="26"/>
    </location>
</feature>
<keyword evidence="1" id="KW-0732">Signal</keyword>
<dbReference type="RefSeq" id="WP_169147650.1">
    <property type="nucleotide sequence ID" value="NZ_JABBGA010000022.1"/>
</dbReference>
<dbReference type="AlphaFoldDB" id="A0A848GB72"/>
<evidence type="ECO:0000259" key="2">
    <source>
        <dbReference type="Pfam" id="PF07883"/>
    </source>
</evidence>
<keyword evidence="4" id="KW-1185">Reference proteome</keyword>
<feature type="chain" id="PRO_5032950960" evidence="1">
    <location>
        <begin position="27"/>
        <end position="143"/>
    </location>
</feature>
<reference evidence="3 4" key="1">
    <citation type="submission" date="2020-04" db="EMBL/GenBank/DDBJ databases">
        <title>Zoogloea sp. G-4-1-14 isolated from soil.</title>
        <authorList>
            <person name="Dahal R.H."/>
        </authorList>
    </citation>
    <scope>NUCLEOTIDE SEQUENCE [LARGE SCALE GENOMIC DNA]</scope>
    <source>
        <strain evidence="3 4">G-4-1-14</strain>
    </source>
</reference>
<protein>
    <submittedName>
        <fullName evidence="3">Cupin domain-containing protein</fullName>
    </submittedName>
</protein>
<dbReference type="Pfam" id="PF07883">
    <property type="entry name" value="Cupin_2"/>
    <property type="match status" value="1"/>
</dbReference>
<gene>
    <name evidence="3" type="ORF">HHL15_20355</name>
</gene>
<dbReference type="Gene3D" id="2.60.120.10">
    <property type="entry name" value="Jelly Rolls"/>
    <property type="match status" value="1"/>
</dbReference>
<dbReference type="EMBL" id="JABBGA010000022">
    <property type="protein sequence ID" value="NML28115.1"/>
    <property type="molecule type" value="Genomic_DNA"/>
</dbReference>
<sequence>MTFRTCKLLLAALLGSALLISAPARAADTPPDKPTGLSGAGDAVGLVDLSPHNLPGAIGDYDLRARTIGIAPGGGINAHPHAGRPGIARVTKGTLIEYRGSTERTLKVGDVWFENADTVHWFRNPSSTEAAELWVVDLVPKKK</sequence>
<accession>A0A848GB72</accession>
<dbReference type="Proteomes" id="UP000580043">
    <property type="component" value="Unassembled WGS sequence"/>
</dbReference>
<dbReference type="InterPro" id="IPR013096">
    <property type="entry name" value="Cupin_2"/>
</dbReference>
<feature type="domain" description="Cupin type-2" evidence="2">
    <location>
        <begin position="69"/>
        <end position="136"/>
    </location>
</feature>